<dbReference type="GO" id="GO:0003676">
    <property type="term" value="F:nucleic acid binding"/>
    <property type="evidence" value="ECO:0007669"/>
    <property type="project" value="InterPro"/>
</dbReference>
<dbReference type="GO" id="GO:0005737">
    <property type="term" value="C:cytoplasm"/>
    <property type="evidence" value="ECO:0007669"/>
    <property type="project" value="TreeGrafter"/>
</dbReference>
<organism evidence="3">
    <name type="scientific">Anisakis simplex</name>
    <name type="common">Herring worm</name>
    <dbReference type="NCBI Taxonomy" id="6269"/>
    <lineage>
        <taxon>Eukaryota</taxon>
        <taxon>Metazoa</taxon>
        <taxon>Ecdysozoa</taxon>
        <taxon>Nematoda</taxon>
        <taxon>Chromadorea</taxon>
        <taxon>Rhabditida</taxon>
        <taxon>Spirurina</taxon>
        <taxon>Ascaridomorpha</taxon>
        <taxon>Ascaridoidea</taxon>
        <taxon>Anisakidae</taxon>
        <taxon>Anisakis</taxon>
        <taxon>Anisakis simplex complex</taxon>
    </lineage>
</organism>
<dbReference type="OrthoDB" id="431817at2759"/>
<proteinExistence type="predicted"/>
<dbReference type="GO" id="GO:0005730">
    <property type="term" value="C:nucleolus"/>
    <property type="evidence" value="ECO:0007669"/>
    <property type="project" value="TreeGrafter"/>
</dbReference>
<gene>
    <name evidence="1" type="ORF">ASIM_LOCUS19845</name>
</gene>
<dbReference type="AlphaFoldDB" id="A0A0M3KHJ8"/>
<keyword evidence="2" id="KW-1185">Reference proteome</keyword>
<dbReference type="EMBL" id="UYRR01038097">
    <property type="protein sequence ID" value="VDK72561.1"/>
    <property type="molecule type" value="Genomic_DNA"/>
</dbReference>
<dbReference type="Proteomes" id="UP000267096">
    <property type="component" value="Unassembled WGS sequence"/>
</dbReference>
<evidence type="ECO:0000313" key="2">
    <source>
        <dbReference type="Proteomes" id="UP000267096"/>
    </source>
</evidence>
<accession>A0A0M3KHJ8</accession>
<dbReference type="PROSITE" id="PS00092">
    <property type="entry name" value="N6_MTASE"/>
    <property type="match status" value="1"/>
</dbReference>
<name>A0A0M3KHJ8_ANISI</name>
<dbReference type="PANTHER" id="PTHR13493:SF3">
    <property type="entry name" value="RRNA N6-ADENOSINE-METHYLTRANSFERASE ZCCHC4"/>
    <property type="match status" value="1"/>
</dbReference>
<dbReference type="WBParaSite" id="ASIM_0002046301-mRNA-1">
    <property type="protein sequence ID" value="ASIM_0002046301-mRNA-1"/>
    <property type="gene ID" value="ASIM_0002046301"/>
</dbReference>
<dbReference type="GO" id="GO:0008988">
    <property type="term" value="F:rRNA (adenine-N6-)-methyltransferase activity"/>
    <property type="evidence" value="ECO:0007669"/>
    <property type="project" value="InterPro"/>
</dbReference>
<protein>
    <submittedName>
        <fullName evidence="3">N6_N4_Mtase domain-containing protein</fullName>
    </submittedName>
</protein>
<dbReference type="InterPro" id="IPR039846">
    <property type="entry name" value="ZCCHC4"/>
</dbReference>
<evidence type="ECO:0000313" key="1">
    <source>
        <dbReference type="EMBL" id="VDK72561.1"/>
    </source>
</evidence>
<sequence length="180" mass="20922">MLTGHFYDSNSTRKFESFLKSVKNLIIVCDPPFGIMVEALFRTIRQLKDKFVDVHQKESYRINLILVMPLFVGKHVKECDDSMEMVDYKICYVNHSKYAKPQKSIVRFFTGLPLKQFVLPAESGYRFCEMCERYVANENRHCGLCGICPSKDQFLLSNKYSGGFFRMERHIGIVHDVIAV</sequence>
<reference evidence="3" key="1">
    <citation type="submission" date="2017-02" db="UniProtKB">
        <authorList>
            <consortium name="WormBaseParasite"/>
        </authorList>
    </citation>
    <scope>IDENTIFICATION</scope>
</reference>
<dbReference type="PANTHER" id="PTHR13493">
    <property type="entry name" value="ZINC FINGER CCHC DOMAIN-CONTAINING"/>
    <property type="match status" value="1"/>
</dbReference>
<dbReference type="InterPro" id="IPR002052">
    <property type="entry name" value="DNA_methylase_N6_adenine_CS"/>
</dbReference>
<evidence type="ECO:0000313" key="3">
    <source>
        <dbReference type="WBParaSite" id="ASIM_0002046301-mRNA-1"/>
    </source>
</evidence>
<reference evidence="1 2" key="2">
    <citation type="submission" date="2018-11" db="EMBL/GenBank/DDBJ databases">
        <authorList>
            <consortium name="Pathogen Informatics"/>
        </authorList>
    </citation>
    <scope>NUCLEOTIDE SEQUENCE [LARGE SCALE GENOMIC DNA]</scope>
</reference>